<dbReference type="Proteomes" id="UP001156690">
    <property type="component" value="Unassembled WGS sequence"/>
</dbReference>
<keyword evidence="1" id="KW-0472">Membrane</keyword>
<keyword evidence="1" id="KW-1133">Transmembrane helix</keyword>
<keyword evidence="3" id="KW-0406">Ion transport</keyword>
<evidence type="ECO:0000259" key="2">
    <source>
        <dbReference type="Pfam" id="PF07885"/>
    </source>
</evidence>
<comment type="caution">
    <text evidence="3">The sequence shown here is derived from an EMBL/GenBank/DDBJ whole genome shotgun (WGS) entry which is preliminary data.</text>
</comment>
<sequence>MTVWFTLKRWVYAHLFSLRTKSLLGLAAGYVVISWALLAFAGESDLTSSVTDFLYYIVVTSSTVGYGDMSPTTPIGRWIVALFVIPFGLGLFAISVSQIGVLVVTMWRAGVLGKRRVNVENHILLLGWNEQRTLHLIRMLQHEETGRRRIVLCVKADIENPLPSEIDFVKVSAFTDCNDMVKTNLPAASCVIIDNPEDDVTLSAALYCANENPKAHLLAYFKDEALSRLLKQHCPNAECIPSVATEMLAKAAVDPGSSALHQELLNSTQGMTQYSVAFPANASETQISELFDSFKKDYQATLIGIDKGTGIELNPSLDCVVSAGNTLFYIADERIDNFSWK</sequence>
<dbReference type="RefSeq" id="WP_126606885.1">
    <property type="nucleotide sequence ID" value="NZ_AP025144.1"/>
</dbReference>
<dbReference type="Pfam" id="PF07885">
    <property type="entry name" value="Ion_trans_2"/>
    <property type="match status" value="1"/>
</dbReference>
<accession>A0AAV5NXM7</accession>
<dbReference type="GO" id="GO:0034220">
    <property type="term" value="P:monoatomic ion transmembrane transport"/>
    <property type="evidence" value="ECO:0007669"/>
    <property type="project" value="UniProtKB-KW"/>
</dbReference>
<keyword evidence="1" id="KW-0812">Transmembrane</keyword>
<keyword evidence="4" id="KW-1185">Reference proteome</keyword>
<dbReference type="SUPFAM" id="SSF51735">
    <property type="entry name" value="NAD(P)-binding Rossmann-fold domains"/>
    <property type="match status" value="1"/>
</dbReference>
<keyword evidence="3" id="KW-0813">Transport</keyword>
<dbReference type="Gene3D" id="1.10.287.70">
    <property type="match status" value="1"/>
</dbReference>
<keyword evidence="3" id="KW-0407">Ion channel</keyword>
<dbReference type="InterPro" id="IPR036291">
    <property type="entry name" value="NAD(P)-bd_dom_sf"/>
</dbReference>
<feature type="domain" description="Potassium channel" evidence="2">
    <location>
        <begin position="31"/>
        <end position="103"/>
    </location>
</feature>
<feature type="transmembrane region" description="Helical" evidence="1">
    <location>
        <begin position="75"/>
        <end position="107"/>
    </location>
</feature>
<dbReference type="AlphaFoldDB" id="A0AAV5NXM7"/>
<dbReference type="PANTHER" id="PTHR43833">
    <property type="entry name" value="POTASSIUM CHANNEL PROTEIN 2-RELATED-RELATED"/>
    <property type="match status" value="1"/>
</dbReference>
<evidence type="ECO:0000313" key="4">
    <source>
        <dbReference type="Proteomes" id="UP001156690"/>
    </source>
</evidence>
<protein>
    <submittedName>
        <fullName evidence="3">Potassium channel protein</fullName>
    </submittedName>
</protein>
<dbReference type="InterPro" id="IPR013099">
    <property type="entry name" value="K_chnl_dom"/>
</dbReference>
<dbReference type="Gene3D" id="3.40.50.720">
    <property type="entry name" value="NAD(P)-binding Rossmann-like Domain"/>
    <property type="match status" value="1"/>
</dbReference>
<proteinExistence type="predicted"/>
<dbReference type="InterPro" id="IPR050721">
    <property type="entry name" value="Trk_Ktr_HKT_K-transport"/>
</dbReference>
<feature type="transmembrane region" description="Helical" evidence="1">
    <location>
        <begin position="22"/>
        <end position="41"/>
    </location>
</feature>
<evidence type="ECO:0000313" key="3">
    <source>
        <dbReference type="EMBL" id="GLQ75038.1"/>
    </source>
</evidence>
<reference evidence="4" key="1">
    <citation type="journal article" date="2019" name="Int. J. Syst. Evol. Microbiol.">
        <title>The Global Catalogue of Microorganisms (GCM) 10K type strain sequencing project: providing services to taxonomists for standard genome sequencing and annotation.</title>
        <authorList>
            <consortium name="The Broad Institute Genomics Platform"/>
            <consortium name="The Broad Institute Genome Sequencing Center for Infectious Disease"/>
            <person name="Wu L."/>
            <person name="Ma J."/>
        </authorList>
    </citation>
    <scope>NUCLEOTIDE SEQUENCE [LARGE SCALE GENOMIC DNA]</scope>
    <source>
        <strain evidence="4">NBRC 15640</strain>
    </source>
</reference>
<dbReference type="SUPFAM" id="SSF81324">
    <property type="entry name" value="Voltage-gated potassium channels"/>
    <property type="match status" value="1"/>
</dbReference>
<evidence type="ECO:0000256" key="1">
    <source>
        <dbReference type="SAM" id="Phobius"/>
    </source>
</evidence>
<dbReference type="EMBL" id="BSNX01000067">
    <property type="protein sequence ID" value="GLQ75038.1"/>
    <property type="molecule type" value="Genomic_DNA"/>
</dbReference>
<organism evidence="3 4">
    <name type="scientific">Vibrio penaeicida</name>
    <dbReference type="NCBI Taxonomy" id="104609"/>
    <lineage>
        <taxon>Bacteria</taxon>
        <taxon>Pseudomonadati</taxon>
        <taxon>Pseudomonadota</taxon>
        <taxon>Gammaproteobacteria</taxon>
        <taxon>Vibrionales</taxon>
        <taxon>Vibrionaceae</taxon>
        <taxon>Vibrio</taxon>
    </lineage>
</organism>
<name>A0AAV5NXM7_9VIBR</name>
<gene>
    <name evidence="3" type="ORF">GCM10007932_44000</name>
</gene>
<dbReference type="PANTHER" id="PTHR43833:SF9">
    <property type="entry name" value="POTASSIUM CHANNEL PROTEIN YUGO-RELATED"/>
    <property type="match status" value="1"/>
</dbReference>
<feature type="transmembrane region" description="Helical" evidence="1">
    <location>
        <begin position="53"/>
        <end position="69"/>
    </location>
</feature>